<dbReference type="EMBL" id="PEZT01000015">
    <property type="protein sequence ID" value="PIS09238.1"/>
    <property type="molecule type" value="Genomic_DNA"/>
</dbReference>
<evidence type="ECO:0000313" key="5">
    <source>
        <dbReference type="Proteomes" id="UP000230093"/>
    </source>
</evidence>
<dbReference type="PANTHER" id="PTHR30308">
    <property type="entry name" value="TMRNA-BINDING COMPONENT OF TRANS-TRANSLATION TAGGING COMPLEX"/>
    <property type="match status" value="1"/>
</dbReference>
<evidence type="ECO:0000313" key="4">
    <source>
        <dbReference type="EMBL" id="PIS09238.1"/>
    </source>
</evidence>
<dbReference type="NCBIfam" id="TIGR00086">
    <property type="entry name" value="smpB"/>
    <property type="match status" value="1"/>
</dbReference>
<keyword evidence="2 3" id="KW-0694">RNA-binding</keyword>
<keyword evidence="1 3" id="KW-0963">Cytoplasm</keyword>
<organism evidence="4 5">
    <name type="scientific">Candidatus Beckwithbacteria bacterium CG10_big_fil_rev_8_21_14_0_10_34_10</name>
    <dbReference type="NCBI Taxonomy" id="1974495"/>
    <lineage>
        <taxon>Bacteria</taxon>
        <taxon>Candidatus Beckwithiibacteriota</taxon>
    </lineage>
</organism>
<dbReference type="Gene3D" id="2.40.280.10">
    <property type="match status" value="1"/>
</dbReference>
<accession>A0A2H0WBD3</accession>
<dbReference type="Proteomes" id="UP000230093">
    <property type="component" value="Unassembled WGS sequence"/>
</dbReference>
<dbReference type="NCBIfam" id="NF003843">
    <property type="entry name" value="PRK05422.1"/>
    <property type="match status" value="1"/>
</dbReference>
<dbReference type="PANTHER" id="PTHR30308:SF2">
    <property type="entry name" value="SSRA-BINDING PROTEIN"/>
    <property type="match status" value="1"/>
</dbReference>
<protein>
    <recommendedName>
        <fullName evidence="3">SsrA-binding protein</fullName>
    </recommendedName>
    <alternativeName>
        <fullName evidence="3">Small protein B</fullName>
    </alternativeName>
</protein>
<dbReference type="PROSITE" id="PS01317">
    <property type="entry name" value="SSRP"/>
    <property type="match status" value="1"/>
</dbReference>
<evidence type="ECO:0000256" key="2">
    <source>
        <dbReference type="ARBA" id="ARBA00022884"/>
    </source>
</evidence>
<evidence type="ECO:0000256" key="1">
    <source>
        <dbReference type="ARBA" id="ARBA00022490"/>
    </source>
</evidence>
<name>A0A2H0WBD3_9BACT</name>
<comment type="function">
    <text evidence="3">Required for rescue of stalled ribosomes mediated by trans-translation. Binds to transfer-messenger RNA (tmRNA), required for stable association of tmRNA with ribosomes. tmRNA and SmpB together mimic tRNA shape, replacing the anticodon stem-loop with SmpB. tmRNA is encoded by the ssrA gene; the 2 termini fold to resemble tRNA(Ala) and it encodes a 'tag peptide', a short internal open reading frame. During trans-translation Ala-aminoacylated tmRNA acts like a tRNA, entering the A-site of stalled ribosomes, displacing the stalled mRNA. The ribosome then switches to translate the ORF on the tmRNA; the nascent peptide is terminated with the 'tag peptide' encoded by the tmRNA and targeted for degradation. The ribosome is freed to recommence translation, which seems to be the essential function of trans-translation.</text>
</comment>
<dbReference type="GO" id="GO:0070929">
    <property type="term" value="P:trans-translation"/>
    <property type="evidence" value="ECO:0007669"/>
    <property type="project" value="UniProtKB-UniRule"/>
</dbReference>
<comment type="caution">
    <text evidence="4">The sequence shown here is derived from an EMBL/GenBank/DDBJ whole genome shotgun (WGS) entry which is preliminary data.</text>
</comment>
<gene>
    <name evidence="3" type="primary">smpB</name>
    <name evidence="4" type="ORF">COT75_02630</name>
</gene>
<dbReference type="Pfam" id="PF01668">
    <property type="entry name" value="SmpB"/>
    <property type="match status" value="1"/>
</dbReference>
<dbReference type="SUPFAM" id="SSF74982">
    <property type="entry name" value="Small protein B (SmpB)"/>
    <property type="match status" value="1"/>
</dbReference>
<dbReference type="GO" id="GO:0003723">
    <property type="term" value="F:RNA binding"/>
    <property type="evidence" value="ECO:0007669"/>
    <property type="project" value="UniProtKB-UniRule"/>
</dbReference>
<dbReference type="HAMAP" id="MF_00023">
    <property type="entry name" value="SmpB"/>
    <property type="match status" value="1"/>
</dbReference>
<dbReference type="InterPro" id="IPR023620">
    <property type="entry name" value="SmpB"/>
</dbReference>
<evidence type="ECO:0000256" key="3">
    <source>
        <dbReference type="HAMAP-Rule" id="MF_00023"/>
    </source>
</evidence>
<dbReference type="InterPro" id="IPR000037">
    <property type="entry name" value="SsrA-bd_prot"/>
</dbReference>
<proteinExistence type="inferred from homology"/>
<dbReference type="CDD" id="cd09294">
    <property type="entry name" value="SmpB"/>
    <property type="match status" value="1"/>
</dbReference>
<dbReference type="InterPro" id="IPR020081">
    <property type="entry name" value="SsrA-bd_prot_CS"/>
</dbReference>
<dbReference type="AlphaFoldDB" id="A0A2H0WBD3"/>
<sequence length="148" mass="17433">MKVINRKARFDYEIQDKFEAGIALTGAEVKSIKKGQLKLDDAYVRIDPNLEVFLVNAHVSPYQFADNKNYNPTRSRKLLLHKKEILSLQKKTEARNLTLVPTACYLKKRRIKIEIGLGKGKKKYDKRQVIRKRDLDREMRRDLRGKNY</sequence>
<dbReference type="GO" id="GO:0070930">
    <property type="term" value="P:trans-translation-dependent protein tagging"/>
    <property type="evidence" value="ECO:0007669"/>
    <property type="project" value="TreeGrafter"/>
</dbReference>
<comment type="similarity">
    <text evidence="3">Belongs to the SmpB family.</text>
</comment>
<dbReference type="GO" id="GO:0005829">
    <property type="term" value="C:cytosol"/>
    <property type="evidence" value="ECO:0007669"/>
    <property type="project" value="TreeGrafter"/>
</dbReference>
<comment type="subcellular location">
    <subcellularLocation>
        <location evidence="3">Cytoplasm</location>
    </subcellularLocation>
    <text evidence="3">The tmRNA-SmpB complex associates with stalled 70S ribosomes.</text>
</comment>
<reference evidence="5" key="1">
    <citation type="submission" date="2017-09" db="EMBL/GenBank/DDBJ databases">
        <title>Depth-based differentiation of microbial function through sediment-hosted aquifers and enrichment of novel symbionts in the deep terrestrial subsurface.</title>
        <authorList>
            <person name="Probst A.J."/>
            <person name="Ladd B."/>
            <person name="Jarett J.K."/>
            <person name="Geller-Mcgrath D.E."/>
            <person name="Sieber C.M.K."/>
            <person name="Emerson J.B."/>
            <person name="Anantharaman K."/>
            <person name="Thomas B.C."/>
            <person name="Malmstrom R."/>
            <person name="Stieglmeier M."/>
            <person name="Klingl A."/>
            <person name="Woyke T."/>
            <person name="Ryan C.M."/>
            <person name="Banfield J.F."/>
        </authorList>
    </citation>
    <scope>NUCLEOTIDE SEQUENCE [LARGE SCALE GENOMIC DNA]</scope>
</reference>